<feature type="compositionally biased region" description="Basic residues" evidence="1">
    <location>
        <begin position="175"/>
        <end position="192"/>
    </location>
</feature>
<feature type="region of interest" description="Disordered" evidence="1">
    <location>
        <begin position="175"/>
        <end position="201"/>
    </location>
</feature>
<dbReference type="AlphaFoldDB" id="A0A060SNK7"/>
<dbReference type="OMA" id="HEWKRAN"/>
<evidence type="ECO:0000313" key="3">
    <source>
        <dbReference type="Proteomes" id="UP000029665"/>
    </source>
</evidence>
<feature type="region of interest" description="Disordered" evidence="1">
    <location>
        <begin position="246"/>
        <end position="398"/>
    </location>
</feature>
<evidence type="ECO:0000313" key="2">
    <source>
        <dbReference type="EMBL" id="CDO76122.1"/>
    </source>
</evidence>
<dbReference type="Proteomes" id="UP000029665">
    <property type="component" value="Unassembled WGS sequence"/>
</dbReference>
<dbReference type="HOGENOM" id="CLU_554473_0_0_1"/>
<reference evidence="2" key="1">
    <citation type="submission" date="2014-01" db="EMBL/GenBank/DDBJ databases">
        <title>The genome of the white-rot fungus Pycnoporus cinnabarinus: a basidiomycete model with a versatile arsenal for lignocellulosic biomass breakdown.</title>
        <authorList>
            <person name="Levasseur A."/>
            <person name="Lomascolo A."/>
            <person name="Ruiz-Duenas F.J."/>
            <person name="Uzan E."/>
            <person name="Piumi F."/>
            <person name="Kues U."/>
            <person name="Ram A.F.J."/>
            <person name="Murat C."/>
            <person name="Haon M."/>
            <person name="Benoit I."/>
            <person name="Arfi Y."/>
            <person name="Chevret D."/>
            <person name="Drula E."/>
            <person name="Kwon M.J."/>
            <person name="Gouret P."/>
            <person name="Lesage-Meessen L."/>
            <person name="Lombard V."/>
            <person name="Mariette J."/>
            <person name="Noirot C."/>
            <person name="Park J."/>
            <person name="Patyshakuliyeva A."/>
            <person name="Wieneger R.A.B."/>
            <person name="Wosten H.A.B."/>
            <person name="Martin F."/>
            <person name="Coutinho P.M."/>
            <person name="de Vries R."/>
            <person name="Martinez A.T."/>
            <person name="Klopp C."/>
            <person name="Pontarotti P."/>
            <person name="Henrissat B."/>
            <person name="Record E."/>
        </authorList>
    </citation>
    <scope>NUCLEOTIDE SEQUENCE [LARGE SCALE GENOMIC DNA]</scope>
    <source>
        <strain evidence="2">BRFM137</strain>
    </source>
</reference>
<comment type="caution">
    <text evidence="2">The sequence shown here is derived from an EMBL/GenBank/DDBJ whole genome shotgun (WGS) entry which is preliminary data.</text>
</comment>
<feature type="compositionally biased region" description="Polar residues" evidence="1">
    <location>
        <begin position="297"/>
        <end position="318"/>
    </location>
</feature>
<feature type="compositionally biased region" description="Low complexity" evidence="1">
    <location>
        <begin position="354"/>
        <end position="370"/>
    </location>
</feature>
<sequence length="443" mass="48829">MQEGMFGAGSAALSQSLPGASLTSPTGMMIRQREDYPKVPFWRKRDWLQNPKAVQEPGKRVQRGGTRAANGINVTMRYITDTDGNVIDGYRASAIRKSLRLFCIFLWNEHRAPKSWKRGADAWVTERYYAWMTSRHPELQFCEDNWWAEQVAVDNYSQWRRKYISYLAKEEKKKLKKNKNKEKKKKSKKAQKRSGIQDLTLVLSDQEAAEPSVQSEDDSHDTINQLEEEESAQAVSAFLTSSPLYTIEPWDNTPPPAASSANSSHESAGPPAKKPRLSIDTSVVCVESSHARHESLPSVNAAASLSHGETSVVSSASGESLPAYDTPDDGRDVPNPFANMWDSEVQNQEPVEGTASASAPAAEPCASTASNPTPSTKAAGKRPAVWPPPPSKDGSKAKPKDLCACIWADLNPNGTKKEFDEWYKGISQSARAKYIKGAAMHTT</sequence>
<keyword evidence="3" id="KW-1185">Reference proteome</keyword>
<gene>
    <name evidence="2" type="ORF">BN946_scf184876.g15</name>
</gene>
<organism evidence="2 3">
    <name type="scientific">Pycnoporus cinnabarinus</name>
    <name type="common">Cinnabar-red polypore</name>
    <name type="synonym">Trametes cinnabarina</name>
    <dbReference type="NCBI Taxonomy" id="5643"/>
    <lineage>
        <taxon>Eukaryota</taxon>
        <taxon>Fungi</taxon>
        <taxon>Dikarya</taxon>
        <taxon>Basidiomycota</taxon>
        <taxon>Agaricomycotina</taxon>
        <taxon>Agaricomycetes</taxon>
        <taxon>Polyporales</taxon>
        <taxon>Polyporaceae</taxon>
        <taxon>Trametes</taxon>
    </lineage>
</organism>
<dbReference type="OrthoDB" id="2758345at2759"/>
<evidence type="ECO:0000256" key="1">
    <source>
        <dbReference type="SAM" id="MobiDB-lite"/>
    </source>
</evidence>
<name>A0A060SNK7_PYCCI</name>
<proteinExistence type="predicted"/>
<dbReference type="EMBL" id="CCBP010000338">
    <property type="protein sequence ID" value="CDO76122.1"/>
    <property type="molecule type" value="Genomic_DNA"/>
</dbReference>
<dbReference type="STRING" id="5643.A0A060SNK7"/>
<protein>
    <submittedName>
        <fullName evidence="2">Uncharacterized protein</fullName>
    </submittedName>
</protein>
<accession>A0A060SNK7</accession>
<feature type="compositionally biased region" description="Low complexity" evidence="1">
    <location>
        <begin position="258"/>
        <end position="270"/>
    </location>
</feature>